<protein>
    <submittedName>
        <fullName evidence="2">Uncharacterized protein</fullName>
    </submittedName>
</protein>
<organism evidence="2 3">
    <name type="scientific">Glossina pallidipes</name>
    <name type="common">Tsetse fly</name>
    <dbReference type="NCBI Taxonomy" id="7398"/>
    <lineage>
        <taxon>Eukaryota</taxon>
        <taxon>Metazoa</taxon>
        <taxon>Ecdysozoa</taxon>
        <taxon>Arthropoda</taxon>
        <taxon>Hexapoda</taxon>
        <taxon>Insecta</taxon>
        <taxon>Pterygota</taxon>
        <taxon>Neoptera</taxon>
        <taxon>Endopterygota</taxon>
        <taxon>Diptera</taxon>
        <taxon>Brachycera</taxon>
        <taxon>Muscomorpha</taxon>
        <taxon>Hippoboscoidea</taxon>
        <taxon>Glossinidae</taxon>
        <taxon>Glossina</taxon>
    </lineage>
</organism>
<proteinExistence type="predicted"/>
<keyword evidence="3" id="KW-1185">Reference proteome</keyword>
<name>A0A1A9ZNC8_GLOPL</name>
<dbReference type="Proteomes" id="UP000092445">
    <property type="component" value="Unassembled WGS sequence"/>
</dbReference>
<dbReference type="EnsemblMetazoa" id="GPAI020009-RA">
    <property type="protein sequence ID" value="GPAI020009-PA"/>
    <property type="gene ID" value="GPAI020009"/>
</dbReference>
<evidence type="ECO:0000256" key="1">
    <source>
        <dbReference type="SAM" id="MobiDB-lite"/>
    </source>
</evidence>
<dbReference type="VEuPathDB" id="VectorBase:GPAI020009"/>
<feature type="region of interest" description="Disordered" evidence="1">
    <location>
        <begin position="51"/>
        <end position="71"/>
    </location>
</feature>
<feature type="compositionally biased region" description="Acidic residues" evidence="1">
    <location>
        <begin position="54"/>
        <end position="71"/>
    </location>
</feature>
<reference evidence="2" key="2">
    <citation type="submission" date="2020-05" db="UniProtKB">
        <authorList>
            <consortium name="EnsemblMetazoa"/>
        </authorList>
    </citation>
    <scope>IDENTIFICATION</scope>
    <source>
        <strain evidence="2">IAEA</strain>
    </source>
</reference>
<dbReference type="AlphaFoldDB" id="A0A1A9ZNC8"/>
<accession>A0A1A9ZNC8</accession>
<evidence type="ECO:0000313" key="3">
    <source>
        <dbReference type="Proteomes" id="UP000092445"/>
    </source>
</evidence>
<evidence type="ECO:0000313" key="2">
    <source>
        <dbReference type="EnsemblMetazoa" id="GPAI020009-PA"/>
    </source>
</evidence>
<sequence>MYTQINNLLILTLYYKADKKTRLSFEHLLLLAPENGVENWLELERLVKNGMDTENADDDGDDDDDHDDDDDDDDGDYCLWRFGSERNNHKMVSKMKCITKWLKIKILK</sequence>
<reference evidence="3" key="1">
    <citation type="submission" date="2014-03" db="EMBL/GenBank/DDBJ databases">
        <authorList>
            <person name="Aksoy S."/>
            <person name="Warren W."/>
            <person name="Wilson R.K."/>
        </authorList>
    </citation>
    <scope>NUCLEOTIDE SEQUENCE [LARGE SCALE GENOMIC DNA]</scope>
    <source>
        <strain evidence="3">IAEA</strain>
    </source>
</reference>